<protein>
    <recommendedName>
        <fullName evidence="3">Response regulatory domain-containing protein</fullName>
    </recommendedName>
</protein>
<comment type="caution">
    <text evidence="1">The sequence shown here is derived from an EMBL/GenBank/DDBJ whole genome shotgun (WGS) entry which is preliminary data.</text>
</comment>
<evidence type="ECO:0000313" key="1">
    <source>
        <dbReference type="EMBL" id="OGL97223.1"/>
    </source>
</evidence>
<name>A0A1F7W328_9BACT</name>
<dbReference type="Proteomes" id="UP000177331">
    <property type="component" value="Unassembled WGS sequence"/>
</dbReference>
<evidence type="ECO:0008006" key="3">
    <source>
        <dbReference type="Google" id="ProtNLM"/>
    </source>
</evidence>
<proteinExistence type="predicted"/>
<organism evidence="1 2">
    <name type="scientific">Candidatus Uhrbacteria bacterium RIFOXYB2_FULL_45_11</name>
    <dbReference type="NCBI Taxonomy" id="1802421"/>
    <lineage>
        <taxon>Bacteria</taxon>
        <taxon>Candidatus Uhriibacteriota</taxon>
    </lineage>
</organism>
<evidence type="ECO:0000313" key="2">
    <source>
        <dbReference type="Proteomes" id="UP000177331"/>
    </source>
</evidence>
<dbReference type="AlphaFoldDB" id="A0A1F7W328"/>
<sequence length="209" mass="24116">MGVFSLTKHAKRAMLASLFLEDTVPRQRRILIVDQNDSYLEVWKTELGKKFHVTMVHTLDDAKELIAESPPFALVIIESFTEIKKELKTICVPESITKKTVKKKGVYIPASTTEVLKEHAVIRALPFIQYLRRFYRKPIIGVADHFEGQQEMIVAGCNTYATRNNLPSKIYEVLNLFESTPKAKKKKRIKKSWKKANPRNFAQTFFDNT</sequence>
<dbReference type="Gene3D" id="3.40.50.2300">
    <property type="match status" value="1"/>
</dbReference>
<reference evidence="1 2" key="1">
    <citation type="journal article" date="2016" name="Nat. Commun.">
        <title>Thousands of microbial genomes shed light on interconnected biogeochemical processes in an aquifer system.</title>
        <authorList>
            <person name="Anantharaman K."/>
            <person name="Brown C.T."/>
            <person name="Hug L.A."/>
            <person name="Sharon I."/>
            <person name="Castelle C.J."/>
            <person name="Probst A.J."/>
            <person name="Thomas B.C."/>
            <person name="Singh A."/>
            <person name="Wilkins M.J."/>
            <person name="Karaoz U."/>
            <person name="Brodie E.L."/>
            <person name="Williams K.H."/>
            <person name="Hubbard S.S."/>
            <person name="Banfield J.F."/>
        </authorList>
    </citation>
    <scope>NUCLEOTIDE SEQUENCE [LARGE SCALE GENOMIC DNA]</scope>
</reference>
<accession>A0A1F7W328</accession>
<dbReference type="STRING" id="1802421.A2318_03705"/>
<gene>
    <name evidence="1" type="ORF">A2318_03705</name>
</gene>
<dbReference type="EMBL" id="MGFD01000055">
    <property type="protein sequence ID" value="OGL97223.1"/>
    <property type="molecule type" value="Genomic_DNA"/>
</dbReference>